<protein>
    <submittedName>
        <fullName evidence="2">Uncharacterized protein</fullName>
    </submittedName>
</protein>
<evidence type="ECO:0000313" key="2">
    <source>
        <dbReference type="EMBL" id="SEI02580.1"/>
    </source>
</evidence>
<dbReference type="Proteomes" id="UP000199634">
    <property type="component" value="Unassembled WGS sequence"/>
</dbReference>
<keyword evidence="3" id="KW-1185">Reference proteome</keyword>
<dbReference type="STRING" id="1159016.SAMN02927937_02822"/>
<evidence type="ECO:0000313" key="3">
    <source>
        <dbReference type="Proteomes" id="UP000199634"/>
    </source>
</evidence>
<reference evidence="2 3" key="1">
    <citation type="submission" date="2016-10" db="EMBL/GenBank/DDBJ databases">
        <authorList>
            <person name="de Groot N.N."/>
        </authorList>
    </citation>
    <scope>NUCLEOTIDE SEQUENCE [LARGE SCALE GENOMIC DNA]</scope>
    <source>
        <strain evidence="2 3">CGMCC 1.10825</strain>
    </source>
</reference>
<feature type="transmembrane region" description="Helical" evidence="1">
    <location>
        <begin position="75"/>
        <end position="92"/>
    </location>
</feature>
<keyword evidence="1" id="KW-0812">Transmembrane</keyword>
<dbReference type="AlphaFoldDB" id="A0A1H6MXW2"/>
<gene>
    <name evidence="2" type="ORF">SAMN02927937_02822</name>
</gene>
<proteinExistence type="predicted"/>
<name>A0A1H6MXW2_9FLAO</name>
<keyword evidence="1" id="KW-0472">Membrane</keyword>
<dbReference type="EMBL" id="FNXE01000066">
    <property type="protein sequence ID" value="SEI02580.1"/>
    <property type="molecule type" value="Genomic_DNA"/>
</dbReference>
<organism evidence="2 3">
    <name type="scientific">Paenimyroides marinum</name>
    <dbReference type="NCBI Taxonomy" id="1159016"/>
    <lineage>
        <taxon>Bacteria</taxon>
        <taxon>Pseudomonadati</taxon>
        <taxon>Bacteroidota</taxon>
        <taxon>Flavobacteriia</taxon>
        <taxon>Flavobacteriales</taxon>
        <taxon>Flavobacteriaceae</taxon>
        <taxon>Paenimyroides</taxon>
    </lineage>
</organism>
<evidence type="ECO:0000256" key="1">
    <source>
        <dbReference type="SAM" id="Phobius"/>
    </source>
</evidence>
<feature type="transmembrane region" description="Helical" evidence="1">
    <location>
        <begin position="41"/>
        <end position="63"/>
    </location>
</feature>
<accession>A0A1H6MXW2</accession>
<keyword evidence="1" id="KW-1133">Transmembrane helix</keyword>
<sequence length="106" mass="12638">MQTLLKMIKCLLIALTILLVCYILGISFNHDTVFYLNEKYSIYIIIQLIHLAVSLSSLFVIWSSNLYNRWKKTDQTLLVVFLSVFGLWYWYVKYHKTYLNDDSTKE</sequence>